<dbReference type="InterPro" id="IPR026564">
    <property type="entry name" value="Transcrip_reg_TACO1-like_dom3"/>
</dbReference>
<dbReference type="InterPro" id="IPR049083">
    <property type="entry name" value="TACO1_YebC_N"/>
</dbReference>
<dbReference type="Gene3D" id="1.10.10.200">
    <property type="match status" value="1"/>
</dbReference>
<evidence type="ECO:0000256" key="1">
    <source>
        <dbReference type="ARBA" id="ARBA00008724"/>
    </source>
</evidence>
<dbReference type="Proteomes" id="UP000680365">
    <property type="component" value="Unassembled WGS sequence"/>
</dbReference>
<evidence type="ECO:0000313" key="7">
    <source>
        <dbReference type="EMBL" id="MBS8121738.1"/>
    </source>
</evidence>
<dbReference type="Gene3D" id="3.30.70.980">
    <property type="match status" value="2"/>
</dbReference>
<accession>A0ABS5QKH3</accession>
<dbReference type="InterPro" id="IPR002876">
    <property type="entry name" value="Transcrip_reg_TACO1-like"/>
</dbReference>
<dbReference type="InterPro" id="IPR029072">
    <property type="entry name" value="YebC-like"/>
</dbReference>
<keyword evidence="3 4" id="KW-0804">Transcription</keyword>
<evidence type="ECO:0000259" key="6">
    <source>
        <dbReference type="Pfam" id="PF20772"/>
    </source>
</evidence>
<keyword evidence="8" id="KW-1185">Reference proteome</keyword>
<dbReference type="RefSeq" id="WP_213348565.1">
    <property type="nucleotide sequence ID" value="NZ_JAEDAM010000013.1"/>
</dbReference>
<gene>
    <name evidence="7" type="ORF">VAMP_22n171</name>
</gene>
<dbReference type="NCBIfam" id="TIGR01033">
    <property type="entry name" value="YebC/PmpR family DNA-binding transcriptional regulator"/>
    <property type="match status" value="1"/>
</dbReference>
<dbReference type="NCBIfam" id="NF001030">
    <property type="entry name" value="PRK00110.1"/>
    <property type="match status" value="1"/>
</dbReference>
<evidence type="ECO:0000256" key="4">
    <source>
        <dbReference type="HAMAP-Rule" id="MF_00693"/>
    </source>
</evidence>
<feature type="domain" description="TACO1/YebC-like N-terminal" evidence="6">
    <location>
        <begin position="5"/>
        <end position="75"/>
    </location>
</feature>
<keyword evidence="4" id="KW-0963">Cytoplasm</keyword>
<dbReference type="InterPro" id="IPR048300">
    <property type="entry name" value="TACO1_YebC-like_2nd/3rd_dom"/>
</dbReference>
<evidence type="ECO:0000256" key="3">
    <source>
        <dbReference type="ARBA" id="ARBA00023163"/>
    </source>
</evidence>
<dbReference type="InterPro" id="IPR017856">
    <property type="entry name" value="Integrase-like_N"/>
</dbReference>
<name>A0ABS5QKH3_9BACT</name>
<feature type="domain" description="TACO1/YebC-like second and third" evidence="5">
    <location>
        <begin position="81"/>
        <end position="251"/>
    </location>
</feature>
<dbReference type="EMBL" id="JAEDAM010000013">
    <property type="protein sequence ID" value="MBS8121738.1"/>
    <property type="molecule type" value="Genomic_DNA"/>
</dbReference>
<dbReference type="HAMAP" id="MF_00693">
    <property type="entry name" value="Transcrip_reg_TACO1"/>
    <property type="match status" value="1"/>
</dbReference>
<comment type="similarity">
    <text evidence="1 4">Belongs to the TACO1 family.</text>
</comment>
<comment type="subcellular location">
    <subcellularLocation>
        <location evidence="4">Cytoplasm</location>
    </subcellularLocation>
</comment>
<reference evidence="7 8" key="1">
    <citation type="journal article" date="2021" name="Nat. Commun.">
        <title>Reductive evolution and unique predatory mode in the CPR bacterium Vampirococcus lugosii.</title>
        <authorList>
            <person name="Moreira D."/>
            <person name="Zivanovic Y."/>
            <person name="Lopez-Archilla A.I."/>
            <person name="Iniesto M."/>
            <person name="Lopez-Garcia P."/>
        </authorList>
    </citation>
    <scope>NUCLEOTIDE SEQUENCE [LARGE SCALE GENOMIC DNA]</scope>
    <source>
        <strain evidence="7">Chiprana</strain>
    </source>
</reference>
<sequence length="253" mass="28506">MAGHSKWHNIKHKKAAQDSKKAKVYTKIGKIIQMSAKLGADPNLNPSLASALDKAKYYNLPKDVIQRAITKGSGQNNNENLEEVFYEGYGPSGIAILIKTITENKNRSSGEIRSIITKFGGSMGEPGSVSWQFLEKSFFLISGKIEILNDKGKEIEKINKVNFSQIEEDAIISGAEDIISLENEYKIIGDKTDFLKIKNYLKENKYKIEDNGIEYIPQNTIDLDEKGIEKLYRLIDELEDNDDVDQVYHNLNG</sequence>
<dbReference type="PANTHER" id="PTHR12532:SF0">
    <property type="entry name" value="TRANSLATIONAL ACTIVATOR OF CYTOCHROME C OXIDASE 1"/>
    <property type="match status" value="1"/>
</dbReference>
<keyword evidence="2 4" id="KW-0805">Transcription regulation</keyword>
<dbReference type="Pfam" id="PF01709">
    <property type="entry name" value="Transcrip_reg"/>
    <property type="match status" value="1"/>
</dbReference>
<keyword evidence="4" id="KW-0238">DNA-binding</keyword>
<evidence type="ECO:0000259" key="5">
    <source>
        <dbReference type="Pfam" id="PF01709"/>
    </source>
</evidence>
<dbReference type="NCBIfam" id="NF009044">
    <property type="entry name" value="PRK12378.1"/>
    <property type="match status" value="1"/>
</dbReference>
<comment type="caution">
    <text evidence="7">The sequence shown here is derived from an EMBL/GenBank/DDBJ whole genome shotgun (WGS) entry which is preliminary data.</text>
</comment>
<dbReference type="SUPFAM" id="SSF75625">
    <property type="entry name" value="YebC-like"/>
    <property type="match status" value="1"/>
</dbReference>
<dbReference type="PANTHER" id="PTHR12532">
    <property type="entry name" value="TRANSLATIONAL ACTIVATOR OF CYTOCHROME C OXIDASE 1"/>
    <property type="match status" value="1"/>
</dbReference>
<protein>
    <recommendedName>
        <fullName evidence="4">Probable transcriptional regulatory protein VAMP_22n171</fullName>
    </recommendedName>
</protein>
<proteinExistence type="inferred from homology"/>
<evidence type="ECO:0000313" key="8">
    <source>
        <dbReference type="Proteomes" id="UP000680365"/>
    </source>
</evidence>
<dbReference type="Pfam" id="PF20772">
    <property type="entry name" value="TACO1_YebC_N"/>
    <property type="match status" value="1"/>
</dbReference>
<organism evidence="7 8">
    <name type="scientific">Candidatus Vampirococcus lugosii</name>
    <dbReference type="NCBI Taxonomy" id="2789015"/>
    <lineage>
        <taxon>Bacteria</taxon>
        <taxon>Candidatus Absconditibacteriota</taxon>
        <taxon>Vampirococcus</taxon>
    </lineage>
</organism>
<evidence type="ECO:0000256" key="2">
    <source>
        <dbReference type="ARBA" id="ARBA00023015"/>
    </source>
</evidence>